<accession>A0A2U8UWW2</accession>
<dbReference type="GeneID" id="54992651"/>
<evidence type="ECO:0000313" key="2">
    <source>
        <dbReference type="Proteomes" id="UP000246222"/>
    </source>
</evidence>
<organism evidence="1 2">
    <name type="scientific">Erwinia phage Faunus</name>
    <dbReference type="NCBI Taxonomy" id="2182346"/>
    <lineage>
        <taxon>Viruses</taxon>
        <taxon>Duplodnaviria</taxon>
        <taxon>Heunggongvirae</taxon>
        <taxon>Uroviricota</taxon>
        <taxon>Caudoviricetes</taxon>
        <taxon>Chaseviridae</taxon>
        <taxon>Cleopatravirinae</taxon>
        <taxon>Faunusvirus</taxon>
        <taxon>Faunusvirus faunus</taxon>
    </lineage>
</organism>
<sequence>MMKIKHRAPCVKAVLKDGETYHYVLIGGVYYYNGRSRFLLEKATETGFWKDNISKITQNARIGDFKELKDFIEYQSPKAKIVKYIRCWES</sequence>
<reference evidence="1 2" key="1">
    <citation type="submission" date="2018-04" db="EMBL/GenBank/DDBJ databases">
        <title>Phage therapy in agriculture - a green tech approach to combat plant pathogenic bacteria.</title>
        <authorList>
            <person name="Djurhuus A.M."/>
            <person name="Carstens A.B."/>
            <person name="Hansen L.H."/>
        </authorList>
    </citation>
    <scope>NUCLEOTIDE SEQUENCE [LARGE SCALE GENOMIC DNA]</scope>
</reference>
<dbReference type="Proteomes" id="UP000246222">
    <property type="component" value="Segment"/>
</dbReference>
<name>A0A2U8UWW2_9CAUD</name>
<dbReference type="KEGG" id="vg:54992651"/>
<dbReference type="EMBL" id="MH191398">
    <property type="protein sequence ID" value="AWN08607.1"/>
    <property type="molecule type" value="Genomic_DNA"/>
</dbReference>
<keyword evidence="2" id="KW-1185">Reference proteome</keyword>
<evidence type="ECO:0000313" key="1">
    <source>
        <dbReference type="EMBL" id="AWN08607.1"/>
    </source>
</evidence>
<proteinExistence type="predicted"/>
<protein>
    <submittedName>
        <fullName evidence="1">Uncharacterized protein</fullName>
    </submittedName>
</protein>
<dbReference type="RefSeq" id="YP_009802117.1">
    <property type="nucleotide sequence ID" value="NC_047978.1"/>
</dbReference>